<feature type="domain" description="Class II aldolase/adducin N-terminal" evidence="3">
    <location>
        <begin position="31"/>
        <end position="209"/>
    </location>
</feature>
<name>A0ABN2NJ53_9PSEU</name>
<organism evidence="4 5">
    <name type="scientific">Pseudonocardia ailaonensis</name>
    <dbReference type="NCBI Taxonomy" id="367279"/>
    <lineage>
        <taxon>Bacteria</taxon>
        <taxon>Bacillati</taxon>
        <taxon>Actinomycetota</taxon>
        <taxon>Actinomycetes</taxon>
        <taxon>Pseudonocardiales</taxon>
        <taxon>Pseudonocardiaceae</taxon>
        <taxon>Pseudonocardia</taxon>
    </lineage>
</organism>
<dbReference type="SMART" id="SM01007">
    <property type="entry name" value="Aldolase_II"/>
    <property type="match status" value="1"/>
</dbReference>
<dbReference type="PANTHER" id="PTHR22789:SF0">
    <property type="entry name" value="3-OXO-TETRONATE 4-PHOSPHATE DECARBOXYLASE-RELATED"/>
    <property type="match status" value="1"/>
</dbReference>
<proteinExistence type="predicted"/>
<dbReference type="InterPro" id="IPR036409">
    <property type="entry name" value="Aldolase_II/adducin_N_sf"/>
</dbReference>
<dbReference type="Gene3D" id="3.40.225.10">
    <property type="entry name" value="Class II aldolase/adducin N-terminal domain"/>
    <property type="match status" value="1"/>
</dbReference>
<evidence type="ECO:0000313" key="5">
    <source>
        <dbReference type="Proteomes" id="UP001500449"/>
    </source>
</evidence>
<evidence type="ECO:0000259" key="3">
    <source>
        <dbReference type="SMART" id="SM01007"/>
    </source>
</evidence>
<dbReference type="Pfam" id="PF00596">
    <property type="entry name" value="Aldolase_II"/>
    <property type="match status" value="1"/>
</dbReference>
<dbReference type="PANTHER" id="PTHR22789">
    <property type="entry name" value="FUCULOSE PHOSPHATE ALDOLASE"/>
    <property type="match status" value="1"/>
</dbReference>
<keyword evidence="2" id="KW-0456">Lyase</keyword>
<gene>
    <name evidence="4" type="ORF">GCM10009836_57780</name>
</gene>
<dbReference type="InterPro" id="IPR050197">
    <property type="entry name" value="Aldolase_class_II_sugar_metab"/>
</dbReference>
<evidence type="ECO:0000256" key="1">
    <source>
        <dbReference type="ARBA" id="ARBA00022723"/>
    </source>
</evidence>
<keyword evidence="1" id="KW-0479">Metal-binding</keyword>
<dbReference type="InterPro" id="IPR001303">
    <property type="entry name" value="Aldolase_II/adducin_N"/>
</dbReference>
<dbReference type="Proteomes" id="UP001500449">
    <property type="component" value="Unassembled WGS sequence"/>
</dbReference>
<dbReference type="EMBL" id="BAAAQK010000024">
    <property type="protein sequence ID" value="GAA1869633.1"/>
    <property type="molecule type" value="Genomic_DNA"/>
</dbReference>
<reference evidence="4 5" key="1">
    <citation type="journal article" date="2019" name="Int. J. Syst. Evol. Microbiol.">
        <title>The Global Catalogue of Microorganisms (GCM) 10K type strain sequencing project: providing services to taxonomists for standard genome sequencing and annotation.</title>
        <authorList>
            <consortium name="The Broad Institute Genomics Platform"/>
            <consortium name="The Broad Institute Genome Sequencing Center for Infectious Disease"/>
            <person name="Wu L."/>
            <person name="Ma J."/>
        </authorList>
    </citation>
    <scope>NUCLEOTIDE SEQUENCE [LARGE SCALE GENOMIC DNA]</scope>
    <source>
        <strain evidence="4 5">JCM 16009</strain>
    </source>
</reference>
<comment type="caution">
    <text evidence="4">The sequence shown here is derived from an EMBL/GenBank/DDBJ whole genome shotgun (WGS) entry which is preliminary data.</text>
</comment>
<dbReference type="RefSeq" id="WP_344424031.1">
    <property type="nucleotide sequence ID" value="NZ_BAAAQK010000024.1"/>
</dbReference>
<evidence type="ECO:0000256" key="2">
    <source>
        <dbReference type="ARBA" id="ARBA00023239"/>
    </source>
</evidence>
<keyword evidence="5" id="KW-1185">Reference proteome</keyword>
<accession>A0ABN2NJ53</accession>
<protein>
    <recommendedName>
        <fullName evidence="3">Class II aldolase/adducin N-terminal domain-containing protein</fullName>
    </recommendedName>
</protein>
<evidence type="ECO:0000313" key="4">
    <source>
        <dbReference type="EMBL" id="GAA1869633.1"/>
    </source>
</evidence>
<dbReference type="SUPFAM" id="SSF53639">
    <property type="entry name" value="AraD/HMP-PK domain-like"/>
    <property type="match status" value="1"/>
</dbReference>
<sequence>MMTTEAAVKQRLSPSAARAAQLAHLALTPRQEIVLLARALYREGWDDFEVGHITYRLPDDTFLTLPFERGWDEVRPEEILRIDIDGNVLEGDFSVTGAIVLHLEFHRLRPECDVTVHQHPRFTTVWSAIGKVPPAYDQRAAYLPDDQIAFYDDYSGGVNSVDEARAAVNALGDRSCAILRNHGAFVVANSIAQAFGRATSLEWRCQQAWHVEAAGGGHEMPQKGRDWLAQAIAVGCDGALPHQWPWAVRRELRADPALLQGEGIA</sequence>